<organism evidence="1 2">
    <name type="scientific">Scytalidium lignicola</name>
    <name type="common">Hyphomycete</name>
    <dbReference type="NCBI Taxonomy" id="5539"/>
    <lineage>
        <taxon>Eukaryota</taxon>
        <taxon>Fungi</taxon>
        <taxon>Dikarya</taxon>
        <taxon>Ascomycota</taxon>
        <taxon>Pezizomycotina</taxon>
        <taxon>Leotiomycetes</taxon>
        <taxon>Leotiomycetes incertae sedis</taxon>
        <taxon>Scytalidium</taxon>
    </lineage>
</organism>
<comment type="caution">
    <text evidence="1">The sequence shown here is derived from an EMBL/GenBank/DDBJ whole genome shotgun (WGS) entry which is preliminary data.</text>
</comment>
<dbReference type="EMBL" id="NCSJ02000024">
    <property type="protein sequence ID" value="RFU34224.1"/>
    <property type="molecule type" value="Genomic_DNA"/>
</dbReference>
<protein>
    <submittedName>
        <fullName evidence="1">Uncharacterized protein</fullName>
    </submittedName>
</protein>
<sequence length="127" mass="14366">MIEERSISIVRTAGIVQEALGQKIEEEFASLGNTANEQDPSVIKAVGYIAGEIVRLGPGYNSLVGSSRALQDWTSCWVDYYENAEDLEILRRIDEKYTAKILHREKLDDVDRIQDIQNVHVSAWPFV</sequence>
<gene>
    <name evidence="1" type="ORF">B7463_g2189</name>
</gene>
<feature type="non-terminal residue" evidence="1">
    <location>
        <position position="1"/>
    </location>
</feature>
<dbReference type="OrthoDB" id="5386682at2759"/>
<evidence type="ECO:0000313" key="2">
    <source>
        <dbReference type="Proteomes" id="UP000258309"/>
    </source>
</evidence>
<name>A0A3E2HLF3_SCYLI</name>
<dbReference type="STRING" id="5539.A0A3E2HLF3"/>
<accession>A0A3E2HLF3</accession>
<dbReference type="AlphaFoldDB" id="A0A3E2HLF3"/>
<dbReference type="Proteomes" id="UP000258309">
    <property type="component" value="Unassembled WGS sequence"/>
</dbReference>
<reference evidence="1 2" key="1">
    <citation type="submission" date="2018-05" db="EMBL/GenBank/DDBJ databases">
        <title>Draft genome sequence of Scytalidium lignicola DSM 105466, a ubiquitous saprotrophic fungus.</title>
        <authorList>
            <person name="Buettner E."/>
            <person name="Gebauer A.M."/>
            <person name="Hofrichter M."/>
            <person name="Liers C."/>
            <person name="Kellner H."/>
        </authorList>
    </citation>
    <scope>NUCLEOTIDE SEQUENCE [LARGE SCALE GENOMIC DNA]</scope>
    <source>
        <strain evidence="1 2">DSM 105466</strain>
    </source>
</reference>
<proteinExistence type="predicted"/>
<keyword evidence="2" id="KW-1185">Reference proteome</keyword>
<evidence type="ECO:0000313" key="1">
    <source>
        <dbReference type="EMBL" id="RFU34224.1"/>
    </source>
</evidence>
<feature type="non-terminal residue" evidence="1">
    <location>
        <position position="127"/>
    </location>
</feature>